<feature type="region of interest" description="Disordered" evidence="1">
    <location>
        <begin position="25"/>
        <end position="51"/>
    </location>
</feature>
<accession>A0A5N6QBB7</accession>
<evidence type="ECO:0008006" key="4">
    <source>
        <dbReference type="Google" id="ProtNLM"/>
    </source>
</evidence>
<dbReference type="AlphaFoldDB" id="A0A5N6QBB7"/>
<dbReference type="EMBL" id="CM017321">
    <property type="protein sequence ID" value="KAE7995500.1"/>
    <property type="molecule type" value="Genomic_DNA"/>
</dbReference>
<evidence type="ECO:0000313" key="2">
    <source>
        <dbReference type="EMBL" id="KAE7995500.1"/>
    </source>
</evidence>
<evidence type="ECO:0000313" key="3">
    <source>
        <dbReference type="Proteomes" id="UP000327013"/>
    </source>
</evidence>
<reference evidence="2 3" key="1">
    <citation type="submission" date="2019-06" db="EMBL/GenBank/DDBJ databases">
        <title>A chromosomal-level reference genome of Carpinus fangiana (Coryloideae, Betulaceae).</title>
        <authorList>
            <person name="Yang X."/>
            <person name="Wang Z."/>
            <person name="Zhang L."/>
            <person name="Hao G."/>
            <person name="Liu J."/>
            <person name="Yang Y."/>
        </authorList>
    </citation>
    <scope>NUCLEOTIDE SEQUENCE [LARGE SCALE GENOMIC DNA]</scope>
    <source>
        <strain evidence="2">Cfa_2016G</strain>
        <tissue evidence="2">Leaf</tissue>
    </source>
</reference>
<gene>
    <name evidence="2" type="ORF">FH972_000284</name>
</gene>
<name>A0A5N6QBB7_9ROSI</name>
<evidence type="ECO:0000256" key="1">
    <source>
        <dbReference type="SAM" id="MobiDB-lite"/>
    </source>
</evidence>
<organism evidence="2 3">
    <name type="scientific">Carpinus fangiana</name>
    <dbReference type="NCBI Taxonomy" id="176857"/>
    <lineage>
        <taxon>Eukaryota</taxon>
        <taxon>Viridiplantae</taxon>
        <taxon>Streptophyta</taxon>
        <taxon>Embryophyta</taxon>
        <taxon>Tracheophyta</taxon>
        <taxon>Spermatophyta</taxon>
        <taxon>Magnoliopsida</taxon>
        <taxon>eudicotyledons</taxon>
        <taxon>Gunneridae</taxon>
        <taxon>Pentapetalae</taxon>
        <taxon>rosids</taxon>
        <taxon>fabids</taxon>
        <taxon>Fagales</taxon>
        <taxon>Betulaceae</taxon>
        <taxon>Carpinus</taxon>
    </lineage>
</organism>
<protein>
    <recommendedName>
        <fullName evidence="4">S-locus receptor kinase C-terminal domain-containing protein</fullName>
    </recommendedName>
</protein>
<dbReference type="Proteomes" id="UP000327013">
    <property type="component" value="Chromosome 1"/>
</dbReference>
<sequence length="65" mass="6858">MASVVLMLNSNSITLPAPSKPAFFKHSSADLDMPSGGNIEPSERPQGNSIQASANVVSISELYPR</sequence>
<keyword evidence="3" id="KW-1185">Reference proteome</keyword>
<proteinExistence type="predicted"/>
<dbReference type="OrthoDB" id="1743645at2759"/>